<evidence type="ECO:0000256" key="2">
    <source>
        <dbReference type="ARBA" id="ARBA00022692"/>
    </source>
</evidence>
<dbReference type="GO" id="GO:0016020">
    <property type="term" value="C:membrane"/>
    <property type="evidence" value="ECO:0007669"/>
    <property type="project" value="UniProtKB-SubCell"/>
</dbReference>
<evidence type="ECO:0000256" key="5">
    <source>
        <dbReference type="SAM" id="Phobius"/>
    </source>
</evidence>
<dbReference type="AlphaFoldDB" id="A0A2Z6B467"/>
<name>A0A2Z6B467_9BACT</name>
<dbReference type="RefSeq" id="WP_126381664.1">
    <property type="nucleotide sequence ID" value="NZ_AP017379.1"/>
</dbReference>
<evidence type="ECO:0000256" key="3">
    <source>
        <dbReference type="ARBA" id="ARBA00022989"/>
    </source>
</evidence>
<geneLocation type="plasmid" evidence="7">
    <name>pdfe dna</name>
</geneLocation>
<comment type="subcellular location">
    <subcellularLocation>
        <location evidence="1">Membrane</location>
        <topology evidence="1">Multi-pass membrane protein</topology>
    </subcellularLocation>
</comment>
<dbReference type="Proteomes" id="UP000269883">
    <property type="component" value="Plasmid pDFE"/>
</dbReference>
<accession>A0A2Z6B467</accession>
<feature type="transmembrane region" description="Helical" evidence="5">
    <location>
        <begin position="149"/>
        <end position="165"/>
    </location>
</feature>
<feature type="transmembrane region" description="Helical" evidence="5">
    <location>
        <begin position="29"/>
        <end position="49"/>
    </location>
</feature>
<feature type="transmembrane region" description="Helical" evidence="5">
    <location>
        <begin position="58"/>
        <end position="77"/>
    </location>
</feature>
<dbReference type="OrthoDB" id="10020881at2"/>
<reference evidence="6 7" key="1">
    <citation type="journal article" date="2018" name="Sci. Adv.">
        <title>Multi-heme cytochromes provide a pathway for survival in energy-limited environments.</title>
        <authorList>
            <person name="Deng X."/>
            <person name="Dohmae N."/>
            <person name="Nealson K.H."/>
            <person name="Hashimoto K."/>
            <person name="Okamoto A."/>
        </authorList>
    </citation>
    <scope>NUCLEOTIDE SEQUENCE [LARGE SCALE GENOMIC DNA]</scope>
    <source>
        <strain evidence="6 7">IS5</strain>
        <plasmid evidence="7">pdfe dna</plasmid>
    </source>
</reference>
<feature type="transmembrane region" description="Helical" evidence="5">
    <location>
        <begin position="171"/>
        <end position="194"/>
    </location>
</feature>
<organism evidence="6 7">
    <name type="scientific">Desulfovibrio ferrophilus</name>
    <dbReference type="NCBI Taxonomy" id="241368"/>
    <lineage>
        <taxon>Bacteria</taxon>
        <taxon>Pseudomonadati</taxon>
        <taxon>Thermodesulfobacteriota</taxon>
        <taxon>Desulfovibrionia</taxon>
        <taxon>Desulfovibrionales</taxon>
        <taxon>Desulfovibrionaceae</taxon>
        <taxon>Desulfovibrio</taxon>
    </lineage>
</organism>
<dbReference type="GO" id="GO:0030255">
    <property type="term" value="P:protein secretion by the type IV secretion system"/>
    <property type="evidence" value="ECO:0007669"/>
    <property type="project" value="InterPro"/>
</dbReference>
<sequence length="350" mass="37526">MISYRTFIQVEQILSEYTQSIGTDFLTDFGPFFVAFCTLYVMIIGLMIAKGKGDAQELITSLILLAVLNGFLISGGYNKYFVEPITETTKDLSAYFISKSPTADAFDLDPDKDFESAFLVMDKLYVRMAVLADTLCPEIELLNLKVDQVFQFILCIIMFCAYVFLHLVYAAVILMSFVCMHILLAIGAPFIFFAAFKKSRALTFTWIKAVSSYAATMVMASIVISITLYSINAAIVPLEKITDEVSYPVFLQAFLQVLLSIALGAVMCLKAPDMGAGLTNTMPGSTAGIAAGVGAVGAGSIGVGKIAAGAMSGGALSAGMWASGKLAGRGVWGANATYNGLSKLRQRATK</sequence>
<gene>
    <name evidence="6" type="ORF">DFE_A0054</name>
</gene>
<feature type="transmembrane region" description="Helical" evidence="5">
    <location>
        <begin position="249"/>
        <end position="269"/>
    </location>
</feature>
<keyword evidence="7" id="KW-1185">Reference proteome</keyword>
<protein>
    <recommendedName>
        <fullName evidence="8">TrbL/VirB6 plasmid conjugal transfer protein</fullName>
    </recommendedName>
</protein>
<dbReference type="EMBL" id="AP017379">
    <property type="protein sequence ID" value="BBD10155.1"/>
    <property type="molecule type" value="Genomic_DNA"/>
</dbReference>
<dbReference type="InterPro" id="IPR007688">
    <property type="entry name" value="Conjugal_tfr_TrbL/VirB6"/>
</dbReference>
<evidence type="ECO:0000313" key="6">
    <source>
        <dbReference type="EMBL" id="BBD10155.1"/>
    </source>
</evidence>
<evidence type="ECO:0000313" key="7">
    <source>
        <dbReference type="Proteomes" id="UP000269883"/>
    </source>
</evidence>
<evidence type="ECO:0000256" key="4">
    <source>
        <dbReference type="ARBA" id="ARBA00023136"/>
    </source>
</evidence>
<keyword evidence="6" id="KW-0614">Plasmid</keyword>
<feature type="transmembrane region" description="Helical" evidence="5">
    <location>
        <begin position="206"/>
        <end position="229"/>
    </location>
</feature>
<keyword evidence="2 5" id="KW-0812">Transmembrane</keyword>
<evidence type="ECO:0008006" key="8">
    <source>
        <dbReference type="Google" id="ProtNLM"/>
    </source>
</evidence>
<dbReference type="KEGG" id="dfl:DFE_A0054"/>
<keyword evidence="3 5" id="KW-1133">Transmembrane helix</keyword>
<proteinExistence type="predicted"/>
<dbReference type="Pfam" id="PF04610">
    <property type="entry name" value="TrbL"/>
    <property type="match status" value="1"/>
</dbReference>
<keyword evidence="4 5" id="KW-0472">Membrane</keyword>
<evidence type="ECO:0000256" key="1">
    <source>
        <dbReference type="ARBA" id="ARBA00004141"/>
    </source>
</evidence>